<dbReference type="InterPro" id="IPR050472">
    <property type="entry name" value="Anth_synth/Amidotransfase"/>
</dbReference>
<reference evidence="9" key="1">
    <citation type="journal article" date="2017" name="J. Phycol.">
        <title>Analysis of chloroplast genomes and a supermatrix inform reclassification of the Rhodomelaceae (Rhodophyta).</title>
        <authorList>
            <person name="Diaz-Tapia P."/>
            <person name="Maggs C.A."/>
            <person name="West J.A."/>
            <person name="Verbruggen H."/>
        </authorList>
    </citation>
    <scope>NUCLEOTIDE SEQUENCE</scope>
    <source>
        <strain evidence="9">HV1445</strain>
    </source>
</reference>
<keyword evidence="5" id="KW-0822">Tryptophan biosynthesis</keyword>
<dbReference type="FunFam" id="3.40.50.880:FF:000003">
    <property type="entry name" value="Anthranilate synthase component II"/>
    <property type="match status" value="1"/>
</dbReference>
<evidence type="ECO:0000313" key="9">
    <source>
        <dbReference type="EMBL" id="ARW59515.1"/>
    </source>
</evidence>
<feature type="domain" description="Glutamine amidotransferase" evidence="8">
    <location>
        <begin position="4"/>
        <end position="186"/>
    </location>
</feature>
<keyword evidence="5" id="KW-0028">Amino-acid biosynthesis</keyword>
<keyword evidence="9" id="KW-0934">Plastid</keyword>
<evidence type="ECO:0000259" key="8">
    <source>
        <dbReference type="Pfam" id="PF00117"/>
    </source>
</evidence>
<evidence type="ECO:0000256" key="5">
    <source>
        <dbReference type="ARBA" id="ARBA00022822"/>
    </source>
</evidence>
<dbReference type="PRINTS" id="PR00099">
    <property type="entry name" value="CPSGATASE"/>
</dbReference>
<dbReference type="PANTHER" id="PTHR43418:SF4">
    <property type="entry name" value="MULTIFUNCTIONAL TRYPTOPHAN BIOSYNTHESIS PROTEIN"/>
    <property type="match status" value="1"/>
</dbReference>
<dbReference type="GO" id="GO:0004049">
    <property type="term" value="F:anthranilate synthase activity"/>
    <property type="evidence" value="ECO:0007669"/>
    <property type="project" value="UniProtKB-EC"/>
</dbReference>
<accession>A0A1Z1M159</accession>
<evidence type="ECO:0000256" key="3">
    <source>
        <dbReference type="ARBA" id="ARBA00012266"/>
    </source>
</evidence>
<evidence type="ECO:0000256" key="4">
    <source>
        <dbReference type="ARBA" id="ARBA00020654"/>
    </source>
</evidence>
<dbReference type="RefSeq" id="YP_009391371.1">
    <property type="nucleotide sequence ID" value="NC_035258.1"/>
</dbReference>
<comment type="pathway">
    <text evidence="1">Amino-acid biosynthesis; L-tryptophan biosynthesis; L-tryptophan from chorismate: step 1/5.</text>
</comment>
<geneLocation type="chloroplast" evidence="9"/>
<proteinExistence type="predicted"/>
<dbReference type="CDD" id="cd01743">
    <property type="entry name" value="GATase1_Anthranilate_Synthase"/>
    <property type="match status" value="1"/>
</dbReference>
<sequence length="188" mass="21460">MIIIIDNYDSFTQNLVQQVGDLKFSIKTFRNDEISLNEIIKINPTHILLSPGPGRPENSGICLEIVSSYASKIPILGVCLGHQSIGYVYGTKIKQLKTPMHGKTSEIFHNQQNLFKKVNNPFKAVRYHSLIIDEESMHNNLIKTAWTKDGLIMACKHRQYEMLQGIQFHPESLWTESGKIIVKNFLSF</sequence>
<keyword evidence="5" id="KW-0057">Aromatic amino acid biosynthesis</keyword>
<dbReference type="PANTHER" id="PTHR43418">
    <property type="entry name" value="MULTIFUNCTIONAL TRYPTOPHAN BIOSYNTHESIS PROTEIN-RELATED"/>
    <property type="match status" value="1"/>
</dbReference>
<keyword evidence="6" id="KW-0315">Glutamine amidotransferase</keyword>
<dbReference type="GO" id="GO:0005829">
    <property type="term" value="C:cytosol"/>
    <property type="evidence" value="ECO:0007669"/>
    <property type="project" value="TreeGrafter"/>
</dbReference>
<dbReference type="GeneID" id="33352966"/>
<evidence type="ECO:0000256" key="2">
    <source>
        <dbReference type="ARBA" id="ARBA00011743"/>
    </source>
</evidence>
<dbReference type="Gene3D" id="3.40.50.880">
    <property type="match status" value="1"/>
</dbReference>
<dbReference type="EMBL" id="MF101409">
    <property type="protein sequence ID" value="ARW59515.1"/>
    <property type="molecule type" value="Genomic_DNA"/>
</dbReference>
<dbReference type="PROSITE" id="PS51273">
    <property type="entry name" value="GATASE_TYPE_1"/>
    <property type="match status" value="1"/>
</dbReference>
<dbReference type="PRINTS" id="PR00096">
    <property type="entry name" value="GATASE"/>
</dbReference>
<dbReference type="PRINTS" id="PR00097">
    <property type="entry name" value="ANTSNTHASEII"/>
</dbReference>
<evidence type="ECO:0000256" key="6">
    <source>
        <dbReference type="ARBA" id="ARBA00022962"/>
    </source>
</evidence>
<name>A0A1Z1M159_9FLOR</name>
<dbReference type="Pfam" id="PF00117">
    <property type="entry name" value="GATase"/>
    <property type="match status" value="1"/>
</dbReference>
<comment type="subunit">
    <text evidence="2">Tetramer of two components I and two components II.</text>
</comment>
<protein>
    <recommendedName>
        <fullName evidence="4">Anthranilate synthase component 2</fullName>
        <ecNumber evidence="3">4.1.3.27</ecNumber>
    </recommendedName>
    <alternativeName>
        <fullName evidence="7">Anthranilate synthase, glutamine amidotransferase component</fullName>
    </alternativeName>
</protein>
<dbReference type="InterPro" id="IPR006221">
    <property type="entry name" value="TrpG/PapA_dom"/>
</dbReference>
<keyword evidence="9" id="KW-0150">Chloroplast</keyword>
<dbReference type="SUPFAM" id="SSF52317">
    <property type="entry name" value="Class I glutamine amidotransferase-like"/>
    <property type="match status" value="1"/>
</dbReference>
<dbReference type="AlphaFoldDB" id="A0A1Z1M159"/>
<dbReference type="InterPro" id="IPR029062">
    <property type="entry name" value="Class_I_gatase-like"/>
</dbReference>
<dbReference type="InterPro" id="IPR017926">
    <property type="entry name" value="GATASE"/>
</dbReference>
<dbReference type="GO" id="GO:0000162">
    <property type="term" value="P:L-tryptophan biosynthetic process"/>
    <property type="evidence" value="ECO:0007669"/>
    <property type="project" value="UniProtKB-KW"/>
</dbReference>
<gene>
    <name evidence="9" type="primary">trpG</name>
</gene>
<evidence type="ECO:0000256" key="1">
    <source>
        <dbReference type="ARBA" id="ARBA00004873"/>
    </source>
</evidence>
<dbReference type="NCBIfam" id="TIGR00566">
    <property type="entry name" value="trpG_papA"/>
    <property type="match status" value="1"/>
</dbReference>
<evidence type="ECO:0000256" key="7">
    <source>
        <dbReference type="ARBA" id="ARBA00082672"/>
    </source>
</evidence>
<dbReference type="EC" id="4.1.3.27" evidence="3"/>
<organism evidence="9">
    <name type="scientific">Platysiphonia delicata</name>
    <dbReference type="NCBI Taxonomy" id="2006979"/>
    <lineage>
        <taxon>Eukaryota</taxon>
        <taxon>Rhodophyta</taxon>
        <taxon>Florideophyceae</taxon>
        <taxon>Rhodymeniophycidae</taxon>
        <taxon>Ceramiales</taxon>
        <taxon>Delesseriaceae</taxon>
        <taxon>Platysiphonia</taxon>
    </lineage>
</organism>